<feature type="transmembrane region" description="Helical" evidence="6">
    <location>
        <begin position="150"/>
        <end position="168"/>
    </location>
</feature>
<evidence type="ECO:0000256" key="5">
    <source>
        <dbReference type="ARBA" id="ARBA00023136"/>
    </source>
</evidence>
<feature type="transmembrane region" description="Helical" evidence="6">
    <location>
        <begin position="110"/>
        <end position="129"/>
    </location>
</feature>
<keyword evidence="5 6" id="KW-0472">Membrane</keyword>
<feature type="transmembrane region" description="Helical" evidence="6">
    <location>
        <begin position="289"/>
        <end position="306"/>
    </location>
</feature>
<comment type="caution">
    <text evidence="8">The sequence shown here is derived from an EMBL/GenBank/DDBJ whole genome shotgun (WGS) entry which is preliminary data.</text>
</comment>
<feature type="domain" description="G-protein coupled receptors family 1 profile" evidence="7">
    <location>
        <begin position="53"/>
        <end position="301"/>
    </location>
</feature>
<name>A0AAN8PL74_PATCE</name>
<evidence type="ECO:0000313" key="9">
    <source>
        <dbReference type="Proteomes" id="UP001347796"/>
    </source>
</evidence>
<keyword evidence="4 6" id="KW-1133">Transmembrane helix</keyword>
<evidence type="ECO:0000256" key="2">
    <source>
        <dbReference type="ARBA" id="ARBA00022475"/>
    </source>
</evidence>
<organism evidence="8 9">
    <name type="scientific">Patella caerulea</name>
    <name type="common">Rayed Mediterranean limpet</name>
    <dbReference type="NCBI Taxonomy" id="87958"/>
    <lineage>
        <taxon>Eukaryota</taxon>
        <taxon>Metazoa</taxon>
        <taxon>Spiralia</taxon>
        <taxon>Lophotrochozoa</taxon>
        <taxon>Mollusca</taxon>
        <taxon>Gastropoda</taxon>
        <taxon>Patellogastropoda</taxon>
        <taxon>Patelloidea</taxon>
        <taxon>Patellidae</taxon>
        <taxon>Patella</taxon>
    </lineage>
</organism>
<evidence type="ECO:0000256" key="6">
    <source>
        <dbReference type="SAM" id="Phobius"/>
    </source>
</evidence>
<dbReference type="Proteomes" id="UP001347796">
    <property type="component" value="Unassembled WGS sequence"/>
</dbReference>
<gene>
    <name evidence="8" type="ORF">SNE40_015536</name>
</gene>
<feature type="transmembrane region" description="Helical" evidence="6">
    <location>
        <begin position="192"/>
        <end position="214"/>
    </location>
</feature>
<dbReference type="Gene3D" id="1.20.1070.10">
    <property type="entry name" value="Rhodopsin 7-helix transmembrane proteins"/>
    <property type="match status" value="1"/>
</dbReference>
<evidence type="ECO:0000313" key="8">
    <source>
        <dbReference type="EMBL" id="KAK6177433.1"/>
    </source>
</evidence>
<dbReference type="InterPro" id="IPR000276">
    <property type="entry name" value="GPCR_Rhodpsn"/>
</dbReference>
<dbReference type="PRINTS" id="PR00237">
    <property type="entry name" value="GPCRRHODOPSN"/>
</dbReference>
<sequence>MTDQQETTTFGELTPLMSTEESKPPCVLCPTGSETSFMVLVIQGCVGLLVLVENITTGIALLKTNNLKKGLKMCLLNLALTDAIYGLVFIYHTITVNVILGVYLECYIRYSVIAAVTNLTLHTVFTMTLERIVALYAPLRYEAFVTNRNLRIYFVICWTSGIMVSFLVMNTCNRYLTQCGWLELATPMTSKIIGIYHVMVMSLVCLGNLVVFCLTRKHIKAIVPSMVGESKMAAAWRMNLKATITTASVVIPTILCYLPFSLFCFYLAYHPLAVTKMATGDALNGTFSLTILNSIINPLIYSWRLPELRATFKRMFRRGQ</sequence>
<dbReference type="InterPro" id="IPR017452">
    <property type="entry name" value="GPCR_Rhodpsn_7TM"/>
</dbReference>
<evidence type="ECO:0000259" key="7">
    <source>
        <dbReference type="PROSITE" id="PS50262"/>
    </source>
</evidence>
<keyword evidence="2" id="KW-1003">Cell membrane</keyword>
<feature type="transmembrane region" description="Helical" evidence="6">
    <location>
        <begin position="37"/>
        <end position="62"/>
    </location>
</feature>
<dbReference type="EMBL" id="JAZGQO010000010">
    <property type="protein sequence ID" value="KAK6177433.1"/>
    <property type="molecule type" value="Genomic_DNA"/>
</dbReference>
<comment type="subcellular location">
    <subcellularLocation>
        <location evidence="1">Cell membrane</location>
        <topology evidence="1">Multi-pass membrane protein</topology>
    </subcellularLocation>
</comment>
<proteinExistence type="predicted"/>
<keyword evidence="3 6" id="KW-0812">Transmembrane</keyword>
<dbReference type="PROSITE" id="PS50262">
    <property type="entry name" value="G_PROTEIN_RECEP_F1_2"/>
    <property type="match status" value="1"/>
</dbReference>
<evidence type="ECO:0000256" key="1">
    <source>
        <dbReference type="ARBA" id="ARBA00004651"/>
    </source>
</evidence>
<dbReference type="PANTHER" id="PTHR22750">
    <property type="entry name" value="G-PROTEIN COUPLED RECEPTOR"/>
    <property type="match status" value="1"/>
</dbReference>
<feature type="transmembrane region" description="Helical" evidence="6">
    <location>
        <begin position="247"/>
        <end position="269"/>
    </location>
</feature>
<keyword evidence="9" id="KW-1185">Reference proteome</keyword>
<dbReference type="SUPFAM" id="SSF81321">
    <property type="entry name" value="Family A G protein-coupled receptor-like"/>
    <property type="match status" value="1"/>
</dbReference>
<dbReference type="GO" id="GO:0005886">
    <property type="term" value="C:plasma membrane"/>
    <property type="evidence" value="ECO:0007669"/>
    <property type="project" value="UniProtKB-SubCell"/>
</dbReference>
<reference evidence="8 9" key="1">
    <citation type="submission" date="2024-01" db="EMBL/GenBank/DDBJ databases">
        <title>The genome of the rayed Mediterranean limpet Patella caerulea (Linnaeus, 1758).</title>
        <authorList>
            <person name="Anh-Thu Weber A."/>
            <person name="Halstead-Nussloch G."/>
        </authorList>
    </citation>
    <scope>NUCLEOTIDE SEQUENCE [LARGE SCALE GENOMIC DNA]</scope>
    <source>
        <strain evidence="8">AATW-2023a</strain>
        <tissue evidence="8">Whole specimen</tissue>
    </source>
</reference>
<dbReference type="Pfam" id="PF00001">
    <property type="entry name" value="7tm_1"/>
    <property type="match status" value="1"/>
</dbReference>
<evidence type="ECO:0000256" key="3">
    <source>
        <dbReference type="ARBA" id="ARBA00022692"/>
    </source>
</evidence>
<evidence type="ECO:0000256" key="4">
    <source>
        <dbReference type="ARBA" id="ARBA00022989"/>
    </source>
</evidence>
<accession>A0AAN8PL74</accession>
<feature type="transmembrane region" description="Helical" evidence="6">
    <location>
        <begin position="83"/>
        <end position="104"/>
    </location>
</feature>
<dbReference type="GO" id="GO:0004930">
    <property type="term" value="F:G protein-coupled receptor activity"/>
    <property type="evidence" value="ECO:0007669"/>
    <property type="project" value="InterPro"/>
</dbReference>
<dbReference type="AlphaFoldDB" id="A0AAN8PL74"/>
<protein>
    <recommendedName>
        <fullName evidence="7">G-protein coupled receptors family 1 profile domain-containing protein</fullName>
    </recommendedName>
</protein>